<dbReference type="AlphaFoldDB" id="A0A8K0JG99"/>
<sequence length="254" mass="27384">MKSKAFLKNALDAGKPGIGMWLTMRSSFLAHTLATVPGFNWLLVDAEHGQITDSDIYDLCNTITNRGISPIVRIPSDESWMIKRALDSGASGIMTPMCHTADAARAIVASSKFAPQGTRGCGSPFTHTVFSIPARTYELECNNNLLVIVQIESRSGVENVQDIAAVDGVDVLFVGPFDLAKSMDIEFGGKEHEDAIAKTLKACKDNQKYAAIFCSSGEIAKKRLDQGFDMVSICTDTGSLVKECTAQVQITLGQ</sequence>
<accession>A0A8K0JG99</accession>
<dbReference type="InterPro" id="IPR040442">
    <property type="entry name" value="Pyrv_kinase-like_dom_sf"/>
</dbReference>
<dbReference type="GO" id="GO:0006629">
    <property type="term" value="P:lipid metabolic process"/>
    <property type="evidence" value="ECO:0007669"/>
    <property type="project" value="InterPro"/>
</dbReference>
<comment type="similarity">
    <text evidence="1">Belongs to the HpcH/HpaI aldolase family.</text>
</comment>
<evidence type="ECO:0000259" key="4">
    <source>
        <dbReference type="PROSITE" id="PS51704"/>
    </source>
</evidence>
<reference evidence="5" key="1">
    <citation type="submission" date="2020-04" db="EMBL/GenBank/DDBJ databases">
        <title>Analysis of mating type loci in Filobasidium floriforme.</title>
        <authorList>
            <person name="Nowrousian M."/>
        </authorList>
    </citation>
    <scope>NUCLEOTIDE SEQUENCE</scope>
    <source>
        <strain evidence="5">CBS 6242</strain>
    </source>
</reference>
<comment type="caution">
    <text evidence="5">The sequence shown here is derived from an EMBL/GenBank/DDBJ whole genome shotgun (WGS) entry which is preliminary data.</text>
</comment>
<keyword evidence="6" id="KW-1185">Reference proteome</keyword>
<dbReference type="InterPro" id="IPR005000">
    <property type="entry name" value="Aldolase/citrate-lyase_domain"/>
</dbReference>
<evidence type="ECO:0000256" key="3">
    <source>
        <dbReference type="ARBA" id="ARBA00023239"/>
    </source>
</evidence>
<proteinExistence type="inferred from homology"/>
<feature type="domain" description="GP-PDE" evidence="4">
    <location>
        <begin position="1"/>
        <end position="105"/>
    </location>
</feature>
<dbReference type="EMBL" id="JABELV010000154">
    <property type="protein sequence ID" value="KAG7529312.1"/>
    <property type="molecule type" value="Genomic_DNA"/>
</dbReference>
<dbReference type="Pfam" id="PF03328">
    <property type="entry name" value="HpcH_HpaI"/>
    <property type="match status" value="1"/>
</dbReference>
<protein>
    <recommendedName>
        <fullName evidence="4">GP-PDE domain-containing protein</fullName>
    </recommendedName>
</protein>
<evidence type="ECO:0000313" key="5">
    <source>
        <dbReference type="EMBL" id="KAG7529312.1"/>
    </source>
</evidence>
<dbReference type="PANTHER" id="PTHR30502:SF0">
    <property type="entry name" value="PHOSPHOENOLPYRUVATE CARBOXYLASE FAMILY PROTEIN"/>
    <property type="match status" value="1"/>
</dbReference>
<evidence type="ECO:0000256" key="2">
    <source>
        <dbReference type="ARBA" id="ARBA00022723"/>
    </source>
</evidence>
<gene>
    <name evidence="5" type="ORF">FFLO_05740</name>
</gene>
<name>A0A8K0JG99_9TREE</name>
<dbReference type="InterPro" id="IPR050251">
    <property type="entry name" value="HpcH-HpaI_aldolase"/>
</dbReference>
<dbReference type="GO" id="GO:0046872">
    <property type="term" value="F:metal ion binding"/>
    <property type="evidence" value="ECO:0007669"/>
    <property type="project" value="UniProtKB-KW"/>
</dbReference>
<keyword evidence="3" id="KW-0456">Lyase</keyword>
<dbReference type="PANTHER" id="PTHR30502">
    <property type="entry name" value="2-KETO-3-DEOXY-L-RHAMNONATE ALDOLASE"/>
    <property type="match status" value="1"/>
</dbReference>
<evidence type="ECO:0000256" key="1">
    <source>
        <dbReference type="ARBA" id="ARBA00005568"/>
    </source>
</evidence>
<dbReference type="GO" id="GO:0016832">
    <property type="term" value="F:aldehyde-lyase activity"/>
    <property type="evidence" value="ECO:0007669"/>
    <property type="project" value="TreeGrafter"/>
</dbReference>
<evidence type="ECO:0000313" key="6">
    <source>
        <dbReference type="Proteomes" id="UP000812966"/>
    </source>
</evidence>
<dbReference type="SUPFAM" id="SSF51621">
    <property type="entry name" value="Phosphoenolpyruvate/pyruvate domain"/>
    <property type="match status" value="1"/>
</dbReference>
<dbReference type="Gene3D" id="3.20.20.60">
    <property type="entry name" value="Phosphoenolpyruvate-binding domains"/>
    <property type="match status" value="1"/>
</dbReference>
<dbReference type="GO" id="GO:0008081">
    <property type="term" value="F:phosphoric diester hydrolase activity"/>
    <property type="evidence" value="ECO:0007669"/>
    <property type="project" value="InterPro"/>
</dbReference>
<dbReference type="InterPro" id="IPR015813">
    <property type="entry name" value="Pyrv/PenolPyrv_kinase-like_dom"/>
</dbReference>
<dbReference type="PROSITE" id="PS51704">
    <property type="entry name" value="GP_PDE"/>
    <property type="match status" value="1"/>
</dbReference>
<dbReference type="GO" id="GO:0005737">
    <property type="term" value="C:cytoplasm"/>
    <property type="evidence" value="ECO:0007669"/>
    <property type="project" value="TreeGrafter"/>
</dbReference>
<organism evidence="5 6">
    <name type="scientific">Filobasidium floriforme</name>
    <dbReference type="NCBI Taxonomy" id="5210"/>
    <lineage>
        <taxon>Eukaryota</taxon>
        <taxon>Fungi</taxon>
        <taxon>Dikarya</taxon>
        <taxon>Basidiomycota</taxon>
        <taxon>Agaricomycotina</taxon>
        <taxon>Tremellomycetes</taxon>
        <taxon>Filobasidiales</taxon>
        <taxon>Filobasidiaceae</taxon>
        <taxon>Filobasidium</taxon>
    </lineage>
</organism>
<keyword evidence="2" id="KW-0479">Metal-binding</keyword>
<dbReference type="Proteomes" id="UP000812966">
    <property type="component" value="Unassembled WGS sequence"/>
</dbReference>
<dbReference type="InterPro" id="IPR030395">
    <property type="entry name" value="GP_PDE_dom"/>
</dbReference>